<reference evidence="2" key="1">
    <citation type="submission" date="2020-01" db="EMBL/GenBank/DDBJ databases">
        <title>Development of genomics and gene disruption for Polysphondylium violaceum indicates a role for the polyketide synthase stlB in stalk morphogenesis.</title>
        <authorList>
            <person name="Narita B."/>
            <person name="Kawabe Y."/>
            <person name="Kin K."/>
            <person name="Saito T."/>
            <person name="Gibbs R."/>
            <person name="Kuspa A."/>
            <person name="Muzny D."/>
            <person name="Queller D."/>
            <person name="Richards S."/>
            <person name="Strassman J."/>
            <person name="Sucgang R."/>
            <person name="Worley K."/>
            <person name="Schaap P."/>
        </authorList>
    </citation>
    <scope>NUCLEOTIDE SEQUENCE</scope>
    <source>
        <strain evidence="2">QSvi11</strain>
    </source>
</reference>
<organism evidence="2 3">
    <name type="scientific">Polysphondylium violaceum</name>
    <dbReference type="NCBI Taxonomy" id="133409"/>
    <lineage>
        <taxon>Eukaryota</taxon>
        <taxon>Amoebozoa</taxon>
        <taxon>Evosea</taxon>
        <taxon>Eumycetozoa</taxon>
        <taxon>Dictyostelia</taxon>
        <taxon>Dictyosteliales</taxon>
        <taxon>Dictyosteliaceae</taxon>
        <taxon>Polysphondylium</taxon>
    </lineage>
</organism>
<sequence>MSTTTRLKKIKDEKEDFIVQIEIFKDARASIDLPTEIHKYMKSKHSYDPRKTWTFPYVDHVKQVHFAQANLECGRETIEDLGSYSEFWKVKKDFKYWEFKYFLESFKLATPVSVRVTKIIIDKEQKNFRFSTGCIDDGDSNDTSDLSNTDEDDESDFSDY</sequence>
<feature type="region of interest" description="Disordered" evidence="1">
    <location>
        <begin position="137"/>
        <end position="160"/>
    </location>
</feature>
<evidence type="ECO:0000256" key="1">
    <source>
        <dbReference type="SAM" id="MobiDB-lite"/>
    </source>
</evidence>
<comment type="caution">
    <text evidence="2">The sequence shown here is derived from an EMBL/GenBank/DDBJ whole genome shotgun (WGS) entry which is preliminary data.</text>
</comment>
<gene>
    <name evidence="2" type="ORF">CYY_008177</name>
</gene>
<keyword evidence="3" id="KW-1185">Reference proteome</keyword>
<dbReference type="Proteomes" id="UP000695562">
    <property type="component" value="Unassembled WGS sequence"/>
</dbReference>
<protein>
    <submittedName>
        <fullName evidence="2">Uncharacterized protein</fullName>
    </submittedName>
</protein>
<accession>A0A8J4PVS6</accession>
<dbReference type="EMBL" id="AJWJ01000482">
    <property type="protein sequence ID" value="KAF2070511.1"/>
    <property type="molecule type" value="Genomic_DNA"/>
</dbReference>
<proteinExistence type="predicted"/>
<evidence type="ECO:0000313" key="3">
    <source>
        <dbReference type="Proteomes" id="UP000695562"/>
    </source>
</evidence>
<name>A0A8J4PVS6_9MYCE</name>
<dbReference type="AlphaFoldDB" id="A0A8J4PVS6"/>
<evidence type="ECO:0000313" key="2">
    <source>
        <dbReference type="EMBL" id="KAF2070511.1"/>
    </source>
</evidence>